<dbReference type="Gene3D" id="3.40.140.10">
    <property type="entry name" value="Cytidine Deaminase, domain 2"/>
    <property type="match status" value="1"/>
</dbReference>
<accession>A0A2A2ACL8</accession>
<dbReference type="NCBIfam" id="NF000642">
    <property type="entry name" value="PRK00024.1"/>
    <property type="match status" value="1"/>
</dbReference>
<dbReference type="PROSITE" id="PS50249">
    <property type="entry name" value="MPN"/>
    <property type="match status" value="1"/>
</dbReference>
<evidence type="ECO:0000256" key="2">
    <source>
        <dbReference type="ARBA" id="ARBA00022723"/>
    </source>
</evidence>
<dbReference type="PANTHER" id="PTHR30471">
    <property type="entry name" value="DNA REPAIR PROTEIN RADC"/>
    <property type="match status" value="1"/>
</dbReference>
<organism evidence="8 9">
    <name type="scientific">Vandammella animalimorsus</name>
    <dbReference type="NCBI Taxonomy" id="2029117"/>
    <lineage>
        <taxon>Bacteria</taxon>
        <taxon>Pseudomonadati</taxon>
        <taxon>Pseudomonadota</taxon>
        <taxon>Betaproteobacteria</taxon>
        <taxon>Burkholderiales</taxon>
        <taxon>Comamonadaceae</taxon>
        <taxon>Vandammella</taxon>
    </lineage>
</organism>
<keyword evidence="5" id="KW-0482">Metalloprotease</keyword>
<keyword evidence="2" id="KW-0479">Metal-binding</keyword>
<evidence type="ECO:0000256" key="1">
    <source>
        <dbReference type="ARBA" id="ARBA00022670"/>
    </source>
</evidence>
<dbReference type="Pfam" id="PF04002">
    <property type="entry name" value="RadC"/>
    <property type="match status" value="1"/>
</dbReference>
<keyword evidence="4" id="KW-0862">Zinc</keyword>
<proteinExistence type="inferred from homology"/>
<evidence type="ECO:0000256" key="5">
    <source>
        <dbReference type="ARBA" id="ARBA00023049"/>
    </source>
</evidence>
<evidence type="ECO:0000256" key="6">
    <source>
        <dbReference type="RuleBase" id="RU003797"/>
    </source>
</evidence>
<dbReference type="GO" id="GO:0006508">
    <property type="term" value="P:proteolysis"/>
    <property type="evidence" value="ECO:0007669"/>
    <property type="project" value="UniProtKB-KW"/>
</dbReference>
<evidence type="ECO:0000259" key="7">
    <source>
        <dbReference type="PROSITE" id="PS50249"/>
    </source>
</evidence>
<dbReference type="AlphaFoldDB" id="A0A2A2ACL8"/>
<comment type="similarity">
    <text evidence="6">Belongs to the UPF0758 family.</text>
</comment>
<name>A0A2A2ACL8_9BURK</name>
<evidence type="ECO:0000313" key="8">
    <source>
        <dbReference type="EMBL" id="PAT35488.1"/>
    </source>
</evidence>
<dbReference type="NCBIfam" id="TIGR00608">
    <property type="entry name" value="radc"/>
    <property type="match status" value="1"/>
</dbReference>
<evidence type="ECO:0000256" key="4">
    <source>
        <dbReference type="ARBA" id="ARBA00022833"/>
    </source>
</evidence>
<dbReference type="SUPFAM" id="SSF102712">
    <property type="entry name" value="JAB1/MPN domain"/>
    <property type="match status" value="1"/>
</dbReference>
<keyword evidence="1" id="KW-0645">Protease</keyword>
<sequence>MSFKDVPPEARPREKLLARGAAALSDTELLAIVLRTGTAGRGVLALAGDLLQLPQATGAGGLAGLLQARREDLQRIKGLGPAKQAELLAIMELARRALAQQLALGDALQAPAAVRQYLQAQLAHRPQEVFAVLFLDSQLRLIAFEELFHGTLSAASVFPREIARRALLCNAHSLILAHNHPSGTPTPSAADIESTRRVREALALLDVQVLDHIIVAQGQSLSLTEQGLL</sequence>
<dbReference type="InterPro" id="IPR025657">
    <property type="entry name" value="RadC_JAB"/>
</dbReference>
<protein>
    <recommendedName>
        <fullName evidence="7">MPN domain-containing protein</fullName>
    </recommendedName>
</protein>
<dbReference type="CDD" id="cd08071">
    <property type="entry name" value="MPN_DUF2466"/>
    <property type="match status" value="1"/>
</dbReference>
<dbReference type="InterPro" id="IPR046778">
    <property type="entry name" value="UPF0758_N"/>
</dbReference>
<dbReference type="InterPro" id="IPR001405">
    <property type="entry name" value="UPF0758"/>
</dbReference>
<keyword evidence="3" id="KW-0378">Hydrolase</keyword>
<feature type="domain" description="MPN" evidence="7">
    <location>
        <begin position="107"/>
        <end position="229"/>
    </location>
</feature>
<evidence type="ECO:0000256" key="3">
    <source>
        <dbReference type="ARBA" id="ARBA00022801"/>
    </source>
</evidence>
<dbReference type="Pfam" id="PF20582">
    <property type="entry name" value="UPF0758_N"/>
    <property type="match status" value="1"/>
</dbReference>
<dbReference type="RefSeq" id="WP_095549566.1">
    <property type="nucleotide sequence ID" value="NZ_NSJF01000002.1"/>
</dbReference>
<comment type="caution">
    <text evidence="8">The sequence shown here is derived from an EMBL/GenBank/DDBJ whole genome shotgun (WGS) entry which is preliminary data.</text>
</comment>
<dbReference type="GO" id="GO:0046872">
    <property type="term" value="F:metal ion binding"/>
    <property type="evidence" value="ECO:0007669"/>
    <property type="project" value="UniProtKB-KW"/>
</dbReference>
<dbReference type="PANTHER" id="PTHR30471:SF3">
    <property type="entry name" value="UPF0758 PROTEIN YEES-RELATED"/>
    <property type="match status" value="1"/>
</dbReference>
<dbReference type="EMBL" id="NSJF01000002">
    <property type="protein sequence ID" value="PAT35488.1"/>
    <property type="molecule type" value="Genomic_DNA"/>
</dbReference>
<evidence type="ECO:0000313" key="9">
    <source>
        <dbReference type="Proteomes" id="UP000217999"/>
    </source>
</evidence>
<dbReference type="GO" id="GO:0008237">
    <property type="term" value="F:metallopeptidase activity"/>
    <property type="evidence" value="ECO:0007669"/>
    <property type="project" value="UniProtKB-KW"/>
</dbReference>
<gene>
    <name evidence="8" type="ORF">CK620_03485</name>
</gene>
<dbReference type="InterPro" id="IPR037518">
    <property type="entry name" value="MPN"/>
</dbReference>
<dbReference type="PROSITE" id="PS01302">
    <property type="entry name" value="UPF0758"/>
    <property type="match status" value="1"/>
</dbReference>
<reference evidence="8 9" key="1">
    <citation type="submission" date="2017-08" db="EMBL/GenBank/DDBJ databases">
        <title>WGS of Clinical strains of the CDC Group NO-1 linked to zoonotic infections in humans.</title>
        <authorList>
            <person name="Bernier A.-M."/>
            <person name="Bernard K."/>
        </authorList>
    </citation>
    <scope>NUCLEOTIDE SEQUENCE [LARGE SCALE GENOMIC DNA]</scope>
    <source>
        <strain evidence="8 9">NML03-0146</strain>
    </source>
</reference>
<dbReference type="InterPro" id="IPR020891">
    <property type="entry name" value="UPF0758_CS"/>
</dbReference>
<dbReference type="Proteomes" id="UP000217999">
    <property type="component" value="Unassembled WGS sequence"/>
</dbReference>